<name>A0A3S4EZE0_9PEZI</name>
<protein>
    <submittedName>
        <fullName evidence="1">Cbcf8a3d-95f8-4013-ab42-684153b2d7f2</fullName>
    </submittedName>
</protein>
<evidence type="ECO:0000313" key="1">
    <source>
        <dbReference type="EMBL" id="SPQ23064.1"/>
    </source>
</evidence>
<accession>A0A3S4EZE0</accession>
<organism evidence="1 2">
    <name type="scientific">Thermothielavioides terrestris</name>
    <dbReference type="NCBI Taxonomy" id="2587410"/>
    <lineage>
        <taxon>Eukaryota</taxon>
        <taxon>Fungi</taxon>
        <taxon>Dikarya</taxon>
        <taxon>Ascomycota</taxon>
        <taxon>Pezizomycotina</taxon>
        <taxon>Sordariomycetes</taxon>
        <taxon>Sordariomycetidae</taxon>
        <taxon>Sordariales</taxon>
        <taxon>Chaetomiaceae</taxon>
        <taxon>Thermothielavioides</taxon>
    </lineage>
</organism>
<dbReference type="Proteomes" id="UP000289323">
    <property type="component" value="Unassembled WGS sequence"/>
</dbReference>
<reference evidence="1 2" key="1">
    <citation type="submission" date="2018-04" db="EMBL/GenBank/DDBJ databases">
        <authorList>
            <person name="Huttner S."/>
            <person name="Dainat J."/>
        </authorList>
    </citation>
    <scope>NUCLEOTIDE SEQUENCE [LARGE SCALE GENOMIC DNA]</scope>
</reference>
<dbReference type="AlphaFoldDB" id="A0A3S4EZE0"/>
<gene>
    <name evidence="1" type="ORF">TT172_LOCUS5483</name>
</gene>
<evidence type="ECO:0000313" key="2">
    <source>
        <dbReference type="Proteomes" id="UP000289323"/>
    </source>
</evidence>
<proteinExistence type="predicted"/>
<sequence length="92" mass="10825">MENLPMPRMAPLLRGLGHRYLETGDNLFMHWLEDLLNGMKLDEGWILRNLDGPEAALNTRVRNAVREKYRLHSSINDQEENFCRQFLESDVL</sequence>
<dbReference type="EMBL" id="OUUZ01000009">
    <property type="protein sequence ID" value="SPQ23064.1"/>
    <property type="molecule type" value="Genomic_DNA"/>
</dbReference>